<gene>
    <name evidence="1" type="ORF">MKW98_006172</name>
</gene>
<dbReference type="AlphaFoldDB" id="A0AAD4TGP9"/>
<comment type="caution">
    <text evidence="1">The sequence shown here is derived from an EMBL/GenBank/DDBJ whole genome shotgun (WGS) entry which is preliminary data.</text>
</comment>
<name>A0AAD4TGP9_9MAGN</name>
<feature type="non-terminal residue" evidence="1">
    <location>
        <position position="1"/>
    </location>
</feature>
<organism evidence="1 2">
    <name type="scientific">Papaver atlanticum</name>
    <dbReference type="NCBI Taxonomy" id="357466"/>
    <lineage>
        <taxon>Eukaryota</taxon>
        <taxon>Viridiplantae</taxon>
        <taxon>Streptophyta</taxon>
        <taxon>Embryophyta</taxon>
        <taxon>Tracheophyta</taxon>
        <taxon>Spermatophyta</taxon>
        <taxon>Magnoliopsida</taxon>
        <taxon>Ranunculales</taxon>
        <taxon>Papaveraceae</taxon>
        <taxon>Papaveroideae</taxon>
        <taxon>Papaver</taxon>
    </lineage>
</organism>
<sequence length="83" mass="9865">CRSFNNWISHDKKLHACALVDMIRRSRSVCWMSSLPRQSNSNYYQQIHEDSMKVSRRTHVIHLHTRTCVEEKVQADNVVMAFF</sequence>
<dbReference type="Proteomes" id="UP001202328">
    <property type="component" value="Unassembled WGS sequence"/>
</dbReference>
<reference evidence="1" key="1">
    <citation type="submission" date="2022-04" db="EMBL/GenBank/DDBJ databases">
        <title>A functionally conserved STORR gene fusion in Papaver species that diverged 16.8 million years ago.</title>
        <authorList>
            <person name="Catania T."/>
        </authorList>
    </citation>
    <scope>NUCLEOTIDE SEQUENCE</scope>
    <source>
        <strain evidence="1">S-188037</strain>
    </source>
</reference>
<protein>
    <submittedName>
        <fullName evidence="1">Uncharacterized protein</fullName>
    </submittedName>
</protein>
<evidence type="ECO:0000313" key="1">
    <source>
        <dbReference type="EMBL" id="KAI3955812.1"/>
    </source>
</evidence>
<accession>A0AAD4TGP9</accession>
<proteinExistence type="predicted"/>
<evidence type="ECO:0000313" key="2">
    <source>
        <dbReference type="Proteomes" id="UP001202328"/>
    </source>
</evidence>
<keyword evidence="2" id="KW-1185">Reference proteome</keyword>
<dbReference type="EMBL" id="JAJJMB010001716">
    <property type="protein sequence ID" value="KAI3955812.1"/>
    <property type="molecule type" value="Genomic_DNA"/>
</dbReference>